<evidence type="ECO:0000313" key="2">
    <source>
        <dbReference type="Proteomes" id="UP000576082"/>
    </source>
</evidence>
<sequence>MKVPQTSFELKKEIELSENQKGDLRVRQLINILQKVDDEIISDGVFLTIQDKSNGFNVQKIASRILKELKPKSKKSSKQILFEILDNWDKSCQEVPFWFLDQYGKQELANTLVEIENNGITQKQSEKIKTVRWWLKIQS</sequence>
<accession>A0A7X9XCK7</accession>
<dbReference type="EMBL" id="JABANE010000122">
    <property type="protein sequence ID" value="NME71936.1"/>
    <property type="molecule type" value="Genomic_DNA"/>
</dbReference>
<organism evidence="1 2">
    <name type="scientific">Flammeovirga aprica JL-4</name>
    <dbReference type="NCBI Taxonomy" id="694437"/>
    <lineage>
        <taxon>Bacteria</taxon>
        <taxon>Pseudomonadati</taxon>
        <taxon>Bacteroidota</taxon>
        <taxon>Cytophagia</taxon>
        <taxon>Cytophagales</taxon>
        <taxon>Flammeovirgaceae</taxon>
        <taxon>Flammeovirga</taxon>
    </lineage>
</organism>
<reference evidence="1 2" key="1">
    <citation type="submission" date="2020-04" db="EMBL/GenBank/DDBJ databases">
        <title>Flammeovirga sp. SR4, a novel species isolated from seawater.</title>
        <authorList>
            <person name="Wang X."/>
        </authorList>
    </citation>
    <scope>NUCLEOTIDE SEQUENCE [LARGE SCALE GENOMIC DNA]</scope>
    <source>
        <strain evidence="1 2">ATCC 23126</strain>
    </source>
</reference>
<dbReference type="RefSeq" id="WP_169660136.1">
    <property type="nucleotide sequence ID" value="NZ_JABANE010000122.1"/>
</dbReference>
<proteinExistence type="predicted"/>
<comment type="caution">
    <text evidence="1">The sequence shown here is derived from an EMBL/GenBank/DDBJ whole genome shotgun (WGS) entry which is preliminary data.</text>
</comment>
<dbReference type="AlphaFoldDB" id="A0A7X9XCK7"/>
<evidence type="ECO:0000313" key="1">
    <source>
        <dbReference type="EMBL" id="NME71936.1"/>
    </source>
</evidence>
<keyword evidence="2" id="KW-1185">Reference proteome</keyword>
<gene>
    <name evidence="1" type="ORF">HHU12_28485</name>
</gene>
<name>A0A7X9XCK7_9BACT</name>
<dbReference type="Proteomes" id="UP000576082">
    <property type="component" value="Unassembled WGS sequence"/>
</dbReference>
<protein>
    <submittedName>
        <fullName evidence="1">Uncharacterized protein</fullName>
    </submittedName>
</protein>